<dbReference type="KEGG" id="sulg:FJR48_09505"/>
<feature type="compositionally biased region" description="Acidic residues" evidence="1">
    <location>
        <begin position="75"/>
        <end position="85"/>
    </location>
</feature>
<gene>
    <name evidence="2" type="ORF">FJR48_09505</name>
    <name evidence="3" type="ORF">FJR48_11990</name>
</gene>
<name>A0A5P8P2J3_9BACT</name>
<dbReference type="KEGG" id="sulg:FJR48_11990"/>
<keyword evidence="3" id="KW-0614">Plasmid</keyword>
<proteinExistence type="predicted"/>
<dbReference type="EMBL" id="CP043618">
    <property type="protein sequence ID" value="QFR50521.1"/>
    <property type="molecule type" value="Genomic_DNA"/>
</dbReference>
<keyword evidence="4" id="KW-1185">Reference proteome</keyword>
<evidence type="ECO:0000313" key="4">
    <source>
        <dbReference type="Proteomes" id="UP000326944"/>
    </source>
</evidence>
<evidence type="ECO:0000256" key="1">
    <source>
        <dbReference type="SAM" id="MobiDB-lite"/>
    </source>
</evidence>
<evidence type="ECO:0000313" key="2">
    <source>
        <dbReference type="EMBL" id="QFR49948.1"/>
    </source>
</evidence>
<sequence length="85" mass="10093">MMKKFLIFTILFNTVLFSSSNTNKQEKRTDKHIQKAIEKEKKYAKEQTFYMQKDYDLKSAEINPDSLSSIPNIEPDNDFDMDDVY</sequence>
<dbReference type="Proteomes" id="UP000326944">
    <property type="component" value="Plasmid unnamed"/>
</dbReference>
<protein>
    <submittedName>
        <fullName evidence="2">Uncharacterized protein</fullName>
    </submittedName>
</protein>
<geneLocation type="plasmid" evidence="3">
    <name>unnamed</name>
</geneLocation>
<evidence type="ECO:0000313" key="3">
    <source>
        <dbReference type="EMBL" id="QFR50521.1"/>
    </source>
</evidence>
<dbReference type="Proteomes" id="UP000326944">
    <property type="component" value="Chromosome"/>
</dbReference>
<dbReference type="OrthoDB" id="5335022at2"/>
<organism evidence="2 4">
    <name type="scientific">Sulfurimonas lithotrophica</name>
    <dbReference type="NCBI Taxonomy" id="2590022"/>
    <lineage>
        <taxon>Bacteria</taxon>
        <taxon>Pseudomonadati</taxon>
        <taxon>Campylobacterota</taxon>
        <taxon>Epsilonproteobacteria</taxon>
        <taxon>Campylobacterales</taxon>
        <taxon>Sulfurimonadaceae</taxon>
        <taxon>Sulfurimonas</taxon>
    </lineage>
</organism>
<reference evidence="2 4" key="1">
    <citation type="submission" date="2019-09" db="EMBL/GenBank/DDBJ databases">
        <title>Sulfurimonas gotlandica sp. nov., a chemoautotrophic and psychrotolerant epsilonproteobacterium isolated from a pelagic redoxcline, and an emended description of the genus Sulfurimonas.</title>
        <authorList>
            <person name="Wang S."/>
            <person name="Jiang L."/>
            <person name="Shao S."/>
        </authorList>
    </citation>
    <scope>NUCLEOTIDE SEQUENCE [LARGE SCALE GENOMIC DNA]</scope>
    <source>
        <strain evidence="2 4">GYSZ_1</strain>
        <plasmid evidence="3 4">unnamed</plasmid>
    </source>
</reference>
<dbReference type="EMBL" id="CP043617">
    <property type="protein sequence ID" value="QFR49948.1"/>
    <property type="molecule type" value="Genomic_DNA"/>
</dbReference>
<feature type="region of interest" description="Disordered" evidence="1">
    <location>
        <begin position="62"/>
        <end position="85"/>
    </location>
</feature>
<dbReference type="AlphaFoldDB" id="A0A5P8P2J3"/>
<accession>A0A5P8P2J3</accession>